<keyword evidence="1" id="KW-1133">Transmembrane helix</keyword>
<dbReference type="Proteomes" id="UP001240447">
    <property type="component" value="Unassembled WGS sequence"/>
</dbReference>
<sequence>MAAVSGVVGAVLVRLVLGALVWWGLVEGDGGMVAYGAVIVPVGVALSLWVTGVRTSDRRRRGPRPGALLGLLGWLVARAAVGGVDVARRAVTVPAVDVEPVWETYETALESPGARVVLALVMNLLPGTLSARIDGPRIAVHVISRDLEVGSTLRDLEDRLRRAGAH</sequence>
<keyword evidence="3" id="KW-1185">Reference proteome</keyword>
<evidence type="ECO:0000313" key="3">
    <source>
        <dbReference type="Proteomes" id="UP001240447"/>
    </source>
</evidence>
<dbReference type="Pfam" id="PF01899">
    <property type="entry name" value="MNHE"/>
    <property type="match status" value="1"/>
</dbReference>
<protein>
    <submittedName>
        <fullName evidence="2">Multicomponent Na+:H+ antiporter subunit E</fullName>
    </submittedName>
</protein>
<dbReference type="EMBL" id="JAUSQM010000001">
    <property type="protein sequence ID" value="MDP9822692.1"/>
    <property type="molecule type" value="Genomic_DNA"/>
</dbReference>
<organism evidence="2 3">
    <name type="scientific">Nocardioides massiliensis</name>
    <dbReference type="NCBI Taxonomy" id="1325935"/>
    <lineage>
        <taxon>Bacteria</taxon>
        <taxon>Bacillati</taxon>
        <taxon>Actinomycetota</taxon>
        <taxon>Actinomycetes</taxon>
        <taxon>Propionibacteriales</taxon>
        <taxon>Nocardioidaceae</taxon>
        <taxon>Nocardioides</taxon>
    </lineage>
</organism>
<gene>
    <name evidence="2" type="ORF">J2S59_002501</name>
</gene>
<accession>A0ABT9NQZ9</accession>
<keyword evidence="1" id="KW-0472">Membrane</keyword>
<evidence type="ECO:0000313" key="2">
    <source>
        <dbReference type="EMBL" id="MDP9822692.1"/>
    </source>
</evidence>
<proteinExistence type="predicted"/>
<reference evidence="2 3" key="1">
    <citation type="submission" date="2023-07" db="EMBL/GenBank/DDBJ databases">
        <title>Sequencing the genomes of 1000 actinobacteria strains.</title>
        <authorList>
            <person name="Klenk H.-P."/>
        </authorList>
    </citation>
    <scope>NUCLEOTIDE SEQUENCE [LARGE SCALE GENOMIC DNA]</scope>
    <source>
        <strain evidence="2 3">GD13</strain>
    </source>
</reference>
<evidence type="ECO:0000256" key="1">
    <source>
        <dbReference type="SAM" id="Phobius"/>
    </source>
</evidence>
<comment type="caution">
    <text evidence="2">The sequence shown here is derived from an EMBL/GenBank/DDBJ whole genome shotgun (WGS) entry which is preliminary data.</text>
</comment>
<feature type="transmembrane region" description="Helical" evidence="1">
    <location>
        <begin position="34"/>
        <end position="53"/>
    </location>
</feature>
<dbReference type="RefSeq" id="WP_181641621.1">
    <property type="nucleotide sequence ID" value="NZ_CCXJ01000126.1"/>
</dbReference>
<name>A0ABT9NQZ9_9ACTN</name>
<dbReference type="InterPro" id="IPR002758">
    <property type="entry name" value="Cation_antiport_E"/>
</dbReference>
<keyword evidence="1" id="KW-0812">Transmembrane</keyword>